<feature type="compositionally biased region" description="Gly residues" evidence="1">
    <location>
        <begin position="385"/>
        <end position="423"/>
    </location>
</feature>
<dbReference type="RefSeq" id="WP_170220810.1">
    <property type="nucleotide sequence ID" value="NZ_VFML01000001.1"/>
</dbReference>
<feature type="compositionally biased region" description="Basic and acidic residues" evidence="1">
    <location>
        <begin position="507"/>
        <end position="516"/>
    </location>
</feature>
<evidence type="ECO:0000313" key="3">
    <source>
        <dbReference type="Proteomes" id="UP000320876"/>
    </source>
</evidence>
<feature type="compositionally biased region" description="Gly residues" evidence="1">
    <location>
        <begin position="752"/>
        <end position="776"/>
    </location>
</feature>
<name>A0A542DJ71_AMYCI</name>
<dbReference type="Pfam" id="PF06013">
    <property type="entry name" value="WXG100"/>
    <property type="match status" value="1"/>
</dbReference>
<dbReference type="InterPro" id="IPR036689">
    <property type="entry name" value="ESAT-6-like_sf"/>
</dbReference>
<organism evidence="2 3">
    <name type="scientific">Amycolatopsis cihanbeyliensis</name>
    <dbReference type="NCBI Taxonomy" id="1128664"/>
    <lineage>
        <taxon>Bacteria</taxon>
        <taxon>Bacillati</taxon>
        <taxon>Actinomycetota</taxon>
        <taxon>Actinomycetes</taxon>
        <taxon>Pseudonocardiales</taxon>
        <taxon>Pseudonocardiaceae</taxon>
        <taxon>Amycolatopsis</taxon>
    </lineage>
</organism>
<feature type="compositionally biased region" description="Gly residues" evidence="1">
    <location>
        <begin position="727"/>
        <end position="739"/>
    </location>
</feature>
<feature type="compositionally biased region" description="Basic and acidic residues" evidence="1">
    <location>
        <begin position="604"/>
        <end position="622"/>
    </location>
</feature>
<feature type="compositionally biased region" description="Low complexity" evidence="1">
    <location>
        <begin position="713"/>
        <end position="726"/>
    </location>
</feature>
<protein>
    <submittedName>
        <fullName evidence="2">WXG100 family type VII secretion target</fullName>
    </submittedName>
</protein>
<evidence type="ECO:0000256" key="1">
    <source>
        <dbReference type="SAM" id="MobiDB-lite"/>
    </source>
</evidence>
<feature type="region of interest" description="Disordered" evidence="1">
    <location>
        <begin position="56"/>
        <end position="82"/>
    </location>
</feature>
<sequence length="817" mass="82963">MAKTWEEVKAICDDPGVSPEAKQALLSSWMFSDEAGDAPDEASRYYDAFNANPMLAQKDPDEAYNDAKQEAEQASYNDREQGKLVDEGKADLEGAQPPTPSGGGTETSDELFDAAEPALRVFRNFGPLLEMLPGDCVGRTRPLDFGNDIKKRFDEQRGISFANFMADAERFGRGAATVDTTMQDTAGQLNTLFQNWSGDAANAAYDHYTEKIDPKAKQLNTYLTDSEEATKAAAEAVYRLCKGKADSVMQLDTTLVGRADRPMAEKVIKLANGEAAGKDEMADVAGWMDVNFGTNMTEKLNDDGCCDDDEVIEEGKKLAKQWIQNQFNPDMWDRLYKGFEKICDDTKELVNNAYDQLDGVMNEVENEFQGTGEQQPFQPPPGSGPGPGGNGGGGSGGGGTGGGGIGGGGGGPSGGIGAGGGGTTPSVSEPPETGDTGPGTNPITGKPLEVDPGTGKPYPIDPETGEAITDTGDDRDNVTVEKGDHKISMEEPDEQGRMGISVDDGSGEPKEYKLDFGTDPEGEPGEESEPGEFGPEGSGAEDGAAGGEQVYRPGPDGKIHIEDGNLKITAEQPDGPDGPTTITIDDGSGEPTVYTLGEESESAEEIRGGPEPLRGEDIRARTDGPPPAGGDGASLDGGGSVAAGPAEANVDPDMGGDSDGSVGAPAGGEPGTGDAAGTEPQAVGDGVAAGAASDGGGGVSALGGGLDDSSAMNAGAQSGASAQPAGAGAGLGATPGGLGEAPAAASTAQSGATGGAGMGMMGGGMGAMGGAGGQGGDQERGGNQYRIDGGIFETNGGGGRISGSLDEEGDRSIRFDR</sequence>
<comment type="caution">
    <text evidence="2">The sequence shown here is derived from an EMBL/GenBank/DDBJ whole genome shotgun (WGS) entry which is preliminary data.</text>
</comment>
<dbReference type="AlphaFoldDB" id="A0A542DJ71"/>
<gene>
    <name evidence="2" type="ORF">FB471_2883</name>
</gene>
<feature type="compositionally biased region" description="Basic and acidic residues" evidence="1">
    <location>
        <begin position="58"/>
        <end position="82"/>
    </location>
</feature>
<feature type="compositionally biased region" description="Low complexity" evidence="1">
    <location>
        <begin position="740"/>
        <end position="751"/>
    </location>
</feature>
<dbReference type="Gene3D" id="1.10.287.1060">
    <property type="entry name" value="ESAT-6-like"/>
    <property type="match status" value="1"/>
</dbReference>
<reference evidence="2 3" key="1">
    <citation type="submission" date="2019-06" db="EMBL/GenBank/DDBJ databases">
        <title>Sequencing the genomes of 1000 actinobacteria strains.</title>
        <authorList>
            <person name="Klenk H.-P."/>
        </authorList>
    </citation>
    <scope>NUCLEOTIDE SEQUENCE [LARGE SCALE GENOMIC DNA]</scope>
    <source>
        <strain evidence="2 3">DSM 45679</strain>
    </source>
</reference>
<keyword evidence="3" id="KW-1185">Reference proteome</keyword>
<feature type="compositionally biased region" description="Basic and acidic residues" evidence="1">
    <location>
        <begin position="555"/>
        <end position="565"/>
    </location>
</feature>
<evidence type="ECO:0000313" key="2">
    <source>
        <dbReference type="EMBL" id="TQJ03133.1"/>
    </source>
</evidence>
<dbReference type="EMBL" id="VFML01000001">
    <property type="protein sequence ID" value="TQJ03133.1"/>
    <property type="molecule type" value="Genomic_DNA"/>
</dbReference>
<proteinExistence type="predicted"/>
<accession>A0A542DJ71</accession>
<dbReference type="SUPFAM" id="SSF140453">
    <property type="entry name" value="EsxAB dimer-like"/>
    <property type="match status" value="1"/>
</dbReference>
<feature type="region of interest" description="Disordered" evidence="1">
    <location>
        <begin position="90"/>
        <end position="109"/>
    </location>
</feature>
<dbReference type="InterPro" id="IPR010310">
    <property type="entry name" value="T7SS_ESAT-6-like"/>
</dbReference>
<feature type="compositionally biased region" description="Acidic residues" evidence="1">
    <location>
        <begin position="518"/>
        <end position="530"/>
    </location>
</feature>
<dbReference type="Proteomes" id="UP000320876">
    <property type="component" value="Unassembled WGS sequence"/>
</dbReference>
<feature type="region of interest" description="Disordered" evidence="1">
    <location>
        <begin position="713"/>
        <end position="817"/>
    </location>
</feature>
<feature type="region of interest" description="Disordered" evidence="1">
    <location>
        <begin position="368"/>
        <end position="690"/>
    </location>
</feature>
<feature type="compositionally biased region" description="Basic and acidic residues" evidence="1">
    <location>
        <begin position="472"/>
        <end position="489"/>
    </location>
</feature>
<feature type="compositionally biased region" description="Gly residues" evidence="1">
    <location>
        <begin position="629"/>
        <end position="641"/>
    </location>
</feature>